<reference evidence="2" key="1">
    <citation type="submission" date="2017-01" db="EMBL/GenBank/DDBJ databases">
        <authorList>
            <person name="Brunel B."/>
        </authorList>
    </citation>
    <scope>NUCLEOTIDE SEQUENCE [LARGE SCALE GENOMIC DNA]</scope>
</reference>
<name>A0A1R3V7Z4_9HYPH</name>
<protein>
    <submittedName>
        <fullName evidence="1">Uncharacterized protein</fullName>
    </submittedName>
</protein>
<proteinExistence type="predicted"/>
<dbReference type="STRING" id="1631249.BQ8794_240222"/>
<dbReference type="AlphaFoldDB" id="A0A1R3V7Z4"/>
<dbReference type="EMBL" id="FTPD01000017">
    <property type="protein sequence ID" value="SIT56015.1"/>
    <property type="molecule type" value="Genomic_DNA"/>
</dbReference>
<dbReference type="Proteomes" id="UP000188388">
    <property type="component" value="Unassembled WGS sequence"/>
</dbReference>
<gene>
    <name evidence="1" type="ORF">BQ8794_240222</name>
</gene>
<organism evidence="1 2">
    <name type="scientific">Mesorhizobium prunaredense</name>
    <dbReference type="NCBI Taxonomy" id="1631249"/>
    <lineage>
        <taxon>Bacteria</taxon>
        <taxon>Pseudomonadati</taxon>
        <taxon>Pseudomonadota</taxon>
        <taxon>Alphaproteobacteria</taxon>
        <taxon>Hyphomicrobiales</taxon>
        <taxon>Phyllobacteriaceae</taxon>
        <taxon>Mesorhizobium</taxon>
    </lineage>
</organism>
<evidence type="ECO:0000313" key="1">
    <source>
        <dbReference type="EMBL" id="SIT56015.1"/>
    </source>
</evidence>
<keyword evidence="2" id="KW-1185">Reference proteome</keyword>
<sequence>MGSLAPSSFDSTCFETAVQLFSLMLPLIGRLERELVACFPAHGMRCVWPRQRIACSPAAYCMLGREYYADPAGAQSFMRPSDFSVEEGQPCTAAAQRTAQ</sequence>
<accession>A0A1R3V7Z4</accession>
<evidence type="ECO:0000313" key="2">
    <source>
        <dbReference type="Proteomes" id="UP000188388"/>
    </source>
</evidence>